<dbReference type="EMBL" id="FZNX01000001">
    <property type="protein sequence ID" value="SNR36045.1"/>
    <property type="molecule type" value="Genomic_DNA"/>
</dbReference>
<proteinExistence type="predicted"/>
<dbReference type="Proteomes" id="UP000198412">
    <property type="component" value="Unassembled WGS sequence"/>
</dbReference>
<evidence type="ECO:0000313" key="2">
    <source>
        <dbReference type="Proteomes" id="UP000198412"/>
    </source>
</evidence>
<name>A0A238VNW6_9FLAO</name>
<sequence length="75" mass="8798">MITKLTKLKVVSETTLVPPKKMLQITSNSKFLLKLNNVPNFVISQFDYFKNQDFSMYFLKSSRNLFIATSMFPQR</sequence>
<reference evidence="2" key="1">
    <citation type="submission" date="2017-06" db="EMBL/GenBank/DDBJ databases">
        <authorList>
            <person name="Varghese N."/>
            <person name="Submissions S."/>
        </authorList>
    </citation>
    <scope>NUCLEOTIDE SEQUENCE [LARGE SCALE GENOMIC DNA]</scope>
    <source>
        <strain evidence="2">DSM 27993</strain>
    </source>
</reference>
<protein>
    <submittedName>
        <fullName evidence="1">Uncharacterized protein</fullName>
    </submittedName>
</protein>
<organism evidence="1 2">
    <name type="scientific">Lutibacter flavus</name>
    <dbReference type="NCBI Taxonomy" id="691689"/>
    <lineage>
        <taxon>Bacteria</taxon>
        <taxon>Pseudomonadati</taxon>
        <taxon>Bacteroidota</taxon>
        <taxon>Flavobacteriia</taxon>
        <taxon>Flavobacteriales</taxon>
        <taxon>Flavobacteriaceae</taxon>
        <taxon>Lutibacter</taxon>
    </lineage>
</organism>
<evidence type="ECO:0000313" key="1">
    <source>
        <dbReference type="EMBL" id="SNR36045.1"/>
    </source>
</evidence>
<gene>
    <name evidence="1" type="ORF">SAMN04488111_0808</name>
</gene>
<accession>A0A238VNW6</accession>
<dbReference type="RefSeq" id="WP_089377118.1">
    <property type="nucleotide sequence ID" value="NZ_FZNX01000001.1"/>
</dbReference>
<dbReference type="AlphaFoldDB" id="A0A238VNW6"/>
<keyword evidence="2" id="KW-1185">Reference proteome</keyword>